<reference evidence="2 3" key="1">
    <citation type="submission" date="2012-02" db="EMBL/GenBank/DDBJ databases">
        <title>Complete genome sequence of Actinoplanes missouriensis 431 (= NBRC 102363).</title>
        <authorList>
            <person name="Ohnishi Y."/>
            <person name="Ishikawa J."/>
            <person name="Sekine M."/>
            <person name="Hosoyama A."/>
            <person name="Harada T."/>
            <person name="Narita H."/>
            <person name="Hata T."/>
            <person name="Konno Y."/>
            <person name="Tutikane K."/>
            <person name="Fujita N."/>
            <person name="Horinouchi S."/>
            <person name="Hayakawa M."/>
        </authorList>
    </citation>
    <scope>NUCLEOTIDE SEQUENCE [LARGE SCALE GENOMIC DNA]</scope>
    <source>
        <strain evidence="3">ATCC 14538 / DSM 43046 / CBS 188.64 / JCM 3121 / NBRC 102363 / NCIMB 12654 / NRRL B-3342 / UNCC 431</strain>
    </source>
</reference>
<protein>
    <recommendedName>
        <fullName evidence="1">STAS domain-containing protein</fullName>
    </recommendedName>
</protein>
<organism evidence="2 3">
    <name type="scientific">Actinoplanes missouriensis (strain ATCC 14538 / DSM 43046 / CBS 188.64 / JCM 3121 / NBRC 102363 / NCIMB 12654 / NRRL B-3342 / UNCC 431)</name>
    <dbReference type="NCBI Taxonomy" id="512565"/>
    <lineage>
        <taxon>Bacteria</taxon>
        <taxon>Bacillati</taxon>
        <taxon>Actinomycetota</taxon>
        <taxon>Actinomycetes</taxon>
        <taxon>Micromonosporales</taxon>
        <taxon>Micromonosporaceae</taxon>
        <taxon>Actinoplanes</taxon>
    </lineage>
</organism>
<dbReference type="InterPro" id="IPR002645">
    <property type="entry name" value="STAS_dom"/>
</dbReference>
<keyword evidence="3" id="KW-1185">Reference proteome</keyword>
<gene>
    <name evidence="2" type="ordered locus">AMIS_22660</name>
</gene>
<name>I0H399_ACTM4</name>
<dbReference type="CDD" id="cd07043">
    <property type="entry name" value="STAS_anti-anti-sigma_factors"/>
    <property type="match status" value="1"/>
</dbReference>
<dbReference type="Pfam" id="PF14417">
    <property type="entry name" value="MEDS"/>
    <property type="match status" value="1"/>
</dbReference>
<dbReference type="PROSITE" id="PS50801">
    <property type="entry name" value="STAS"/>
    <property type="match status" value="1"/>
</dbReference>
<sequence>MIETSALDRLRPVDHVCVVVEDDESRLRSLVTFIRGGLRDGHRTLYFGPAEPAIEAGLAPAVASGALRMATPEATYLAGGAFEPEATIEGWRVASAAARADGFTGLRAIGDMSWASAPVPGGDRLGWYEANVNRVFADGFAMAMCVYDRRLFRDADLRQVTWSHPATMGGGTDPRSVPLLRALRTIDPRGIRLQGEADLSNRHALLAIMENLVADTEPGDQPLTVDVSGVTFLDPAAARLLTRVAAAEPDRMRVVGAAPAVQRLLAVDGATT</sequence>
<dbReference type="InterPro" id="IPR025847">
    <property type="entry name" value="MEDS_domain"/>
</dbReference>
<dbReference type="InterPro" id="IPR036513">
    <property type="entry name" value="STAS_dom_sf"/>
</dbReference>
<dbReference type="HOGENOM" id="CLU_070586_0_0_11"/>
<evidence type="ECO:0000259" key="1">
    <source>
        <dbReference type="PROSITE" id="PS50801"/>
    </source>
</evidence>
<dbReference type="Proteomes" id="UP000007882">
    <property type="component" value="Chromosome"/>
</dbReference>
<feature type="domain" description="STAS" evidence="1">
    <location>
        <begin position="191"/>
        <end position="272"/>
    </location>
</feature>
<proteinExistence type="predicted"/>
<dbReference type="EMBL" id="AP012319">
    <property type="protein sequence ID" value="BAL87486.1"/>
    <property type="molecule type" value="Genomic_DNA"/>
</dbReference>
<dbReference type="Gene3D" id="3.30.750.24">
    <property type="entry name" value="STAS domain"/>
    <property type="match status" value="1"/>
</dbReference>
<dbReference type="STRING" id="512565.AMIS_22660"/>
<dbReference type="AlphaFoldDB" id="I0H399"/>
<dbReference type="OrthoDB" id="116243at2"/>
<accession>I0H399</accession>
<dbReference type="SUPFAM" id="SSF52091">
    <property type="entry name" value="SpoIIaa-like"/>
    <property type="match status" value="1"/>
</dbReference>
<dbReference type="InterPro" id="IPR058548">
    <property type="entry name" value="MlaB-like_STAS"/>
</dbReference>
<dbReference type="RefSeq" id="WP_014442381.1">
    <property type="nucleotide sequence ID" value="NC_017093.1"/>
</dbReference>
<dbReference type="KEGG" id="ams:AMIS_22660"/>
<dbReference type="eggNOG" id="COG1366">
    <property type="taxonomic scope" value="Bacteria"/>
</dbReference>
<dbReference type="PATRIC" id="fig|512565.3.peg.2262"/>
<evidence type="ECO:0000313" key="3">
    <source>
        <dbReference type="Proteomes" id="UP000007882"/>
    </source>
</evidence>
<dbReference type="Pfam" id="PF13466">
    <property type="entry name" value="STAS_2"/>
    <property type="match status" value="1"/>
</dbReference>
<evidence type="ECO:0000313" key="2">
    <source>
        <dbReference type="EMBL" id="BAL87486.1"/>
    </source>
</evidence>